<name>A0A1S8AVC0_9EURY</name>
<keyword evidence="2" id="KW-1185">Reference proteome</keyword>
<organism evidence="1 2">
    <name type="scientific">Natrinema saccharevitans</name>
    <dbReference type="NCBI Taxonomy" id="301967"/>
    <lineage>
        <taxon>Archaea</taxon>
        <taxon>Methanobacteriati</taxon>
        <taxon>Methanobacteriota</taxon>
        <taxon>Stenosarchaea group</taxon>
        <taxon>Halobacteria</taxon>
        <taxon>Halobacteriales</taxon>
        <taxon>Natrialbaceae</taxon>
        <taxon>Natrinema</taxon>
    </lineage>
</organism>
<comment type="caution">
    <text evidence="1">The sequence shown here is derived from an EMBL/GenBank/DDBJ whole genome shotgun (WGS) entry which is preliminary data.</text>
</comment>
<dbReference type="OrthoDB" id="177406at2157"/>
<dbReference type="EMBL" id="LWLN01000001">
    <property type="protein sequence ID" value="OLZ40546.1"/>
    <property type="molecule type" value="Genomic_DNA"/>
</dbReference>
<proteinExistence type="predicted"/>
<dbReference type="AlphaFoldDB" id="A0A1S8AVC0"/>
<gene>
    <name evidence="1" type="ORF">A6E15_05875</name>
</gene>
<evidence type="ECO:0000313" key="2">
    <source>
        <dbReference type="Proteomes" id="UP000189370"/>
    </source>
</evidence>
<dbReference type="STRING" id="301967.A6E15_05875"/>
<reference evidence="2" key="1">
    <citation type="submission" date="2016-04" db="EMBL/GenBank/DDBJ databases">
        <authorList>
            <person name="Chen S.-C."/>
            <person name="Lai M.-C."/>
        </authorList>
    </citation>
    <scope>NUCLEOTIDE SEQUENCE [LARGE SCALE GENOMIC DNA]</scope>
    <source>
        <strain evidence="2">AB14</strain>
    </source>
</reference>
<dbReference type="RefSeq" id="WP_076144693.1">
    <property type="nucleotide sequence ID" value="NZ_LWLN01000001.1"/>
</dbReference>
<protein>
    <submittedName>
        <fullName evidence="1">Uncharacterized protein</fullName>
    </submittedName>
</protein>
<accession>A0A1S8AVC0</accession>
<sequence>MGTLDRRSINGLSIRSTLVDSAMAVRRGRPKSALVLLGAAALSARVPGIGTAASLCLRVMRRLRRSG</sequence>
<dbReference type="Proteomes" id="UP000189370">
    <property type="component" value="Unassembled WGS sequence"/>
</dbReference>
<evidence type="ECO:0000313" key="1">
    <source>
        <dbReference type="EMBL" id="OLZ40546.1"/>
    </source>
</evidence>